<comment type="caution">
    <text evidence="4">The sequence shown here is derived from an EMBL/GenBank/DDBJ whole genome shotgun (WGS) entry which is preliminary data.</text>
</comment>
<feature type="region of interest" description="Disordered" evidence="2">
    <location>
        <begin position="515"/>
        <end position="552"/>
    </location>
</feature>
<feature type="compositionally biased region" description="Low complexity" evidence="2">
    <location>
        <begin position="531"/>
        <end position="552"/>
    </location>
</feature>
<dbReference type="Gene3D" id="1.10.287.110">
    <property type="entry name" value="DnaJ domain"/>
    <property type="match status" value="1"/>
</dbReference>
<evidence type="ECO:0000256" key="2">
    <source>
        <dbReference type="SAM" id="MobiDB-lite"/>
    </source>
</evidence>
<dbReference type="CDD" id="cd06257">
    <property type="entry name" value="DnaJ"/>
    <property type="match status" value="1"/>
</dbReference>
<dbReference type="PANTHER" id="PTHR36721:SF1">
    <property type="entry name" value="OS04G0446401 PROTEIN"/>
    <property type="match status" value="1"/>
</dbReference>
<keyword evidence="1" id="KW-0175">Coiled coil</keyword>
<dbReference type="SUPFAM" id="SSF46565">
    <property type="entry name" value="Chaperone J-domain"/>
    <property type="match status" value="1"/>
</dbReference>
<feature type="coiled-coil region" evidence="1">
    <location>
        <begin position="579"/>
        <end position="606"/>
    </location>
</feature>
<dbReference type="PRINTS" id="PR00625">
    <property type="entry name" value="JDOMAIN"/>
</dbReference>
<evidence type="ECO:0000259" key="3">
    <source>
        <dbReference type="PROSITE" id="PS50076"/>
    </source>
</evidence>
<dbReference type="SMART" id="SM00271">
    <property type="entry name" value="DnaJ"/>
    <property type="match status" value="1"/>
</dbReference>
<reference evidence="4" key="1">
    <citation type="submission" date="2023-08" db="EMBL/GenBank/DDBJ databases">
        <authorList>
            <person name="Chen Y."/>
            <person name="Shah S."/>
            <person name="Dougan E. K."/>
            <person name="Thang M."/>
            <person name="Chan C."/>
        </authorList>
    </citation>
    <scope>NUCLEOTIDE SEQUENCE</scope>
</reference>
<accession>A0AA36HV26</accession>
<dbReference type="InterPro" id="IPR001623">
    <property type="entry name" value="DnaJ_domain"/>
</dbReference>
<sequence>MALARSRSAMEARTKLPQLTPPDAGKPGRRAGSLPPPGSQSASVPDKLPAIGISVPGRGGGYAAGETQREEKARPKPSKERAAKNAPRSAPALASHEPRRKPPPPRPPASKEAPVPAPAPSSPAASAPKSGLRNFVSEELRKVLDEEDVAYSWRRRPRETTEAPSSEPKPPSVAPERPEPKPRVPKPPGRPGGYSAAGAGVLAVAKPKSVSAASSDLGAPTSRPFPERLVPELVKPSVRLVAYGGGVAMLSASALCSVGPGDDALRAPPPQWLQRWLRGLCSSELANLAAESWLHDECSDLAEESASAGSALALSAGLLVDPGTAPRALAASPLEAAAAAAQQVLEATQASGHLSEIELMASEAEVALARLETGCRGREALQAALRREVFRFMWCSFAPLAPPRWDEWLEDQLRMTPHAAEEYIRGCTLEDLEAENRFLDRYLVRLLKLKRRLAKLLEALEKVDHYKILGVASDVSDKELRAAYRKACLRLHPDKGGDKQQFQQLQDSYARILEEREQDKAKRPAPPPAPGRSAARAPAPAARSPAPDAEAAAEPLAIEGADVEEDSAAAEVLSATDRLRHLAEELHVLIRQAEKADARIRGLKSQEGVEALAAAQDAGEELLKLSQRVGEFAPKVSEASMEVAESSLSVAARFTSVPCALLLTDVALSCTLEASRLQHTGKAATEVGRDTTSTLHTLQANLQMAKILGTVDAETLKLSLNLVTKASRRMLAAMRSVDSASADAVQRSGFCLAHARAVCRFAAGRPPDEVQEEQAALPAPEGSRFSPKQEAQGSQESPSPERAQRGDFSHFPCPPGAPPERSAHSRSVQSRLQSDRLLRQLDLELRQLQARLGSKAPMQPSAAAKELVAELLQAATANAVESKDLRVPFLFVERCTMSAPWDIPAQLARMVALAEPQALLEALRKAKAELAAAFGGGALEHFEVLAQAVVNAKLT</sequence>
<feature type="compositionally biased region" description="Polar residues" evidence="2">
    <location>
        <begin position="789"/>
        <end position="798"/>
    </location>
</feature>
<feature type="region of interest" description="Disordered" evidence="2">
    <location>
        <begin position="1"/>
        <end position="197"/>
    </location>
</feature>
<feature type="domain" description="J" evidence="3">
    <location>
        <begin position="464"/>
        <end position="517"/>
    </location>
</feature>
<dbReference type="PANTHER" id="PTHR36721">
    <property type="entry name" value="PROLINE-RICH FAMILY PROTEIN"/>
    <property type="match status" value="1"/>
</dbReference>
<organism evidence="4 5">
    <name type="scientific">Effrenium voratum</name>
    <dbReference type="NCBI Taxonomy" id="2562239"/>
    <lineage>
        <taxon>Eukaryota</taxon>
        <taxon>Sar</taxon>
        <taxon>Alveolata</taxon>
        <taxon>Dinophyceae</taxon>
        <taxon>Suessiales</taxon>
        <taxon>Symbiodiniaceae</taxon>
        <taxon>Effrenium</taxon>
    </lineage>
</organism>
<dbReference type="Pfam" id="PF00226">
    <property type="entry name" value="DnaJ"/>
    <property type="match status" value="1"/>
</dbReference>
<name>A0AA36HV26_9DINO</name>
<dbReference type="AlphaFoldDB" id="A0AA36HV26"/>
<evidence type="ECO:0000313" key="4">
    <source>
        <dbReference type="EMBL" id="CAJ1374979.1"/>
    </source>
</evidence>
<evidence type="ECO:0000313" key="5">
    <source>
        <dbReference type="Proteomes" id="UP001178507"/>
    </source>
</evidence>
<keyword evidence="5" id="KW-1185">Reference proteome</keyword>
<dbReference type="InterPro" id="IPR036869">
    <property type="entry name" value="J_dom_sf"/>
</dbReference>
<dbReference type="EMBL" id="CAUJNA010000291">
    <property type="protein sequence ID" value="CAJ1374979.1"/>
    <property type="molecule type" value="Genomic_DNA"/>
</dbReference>
<gene>
    <name evidence="4" type="ORF">EVOR1521_LOCUS4379</name>
</gene>
<feature type="region of interest" description="Disordered" evidence="2">
    <location>
        <begin position="769"/>
        <end position="831"/>
    </location>
</feature>
<feature type="compositionally biased region" description="Basic and acidic residues" evidence="2">
    <location>
        <begin position="67"/>
        <end position="83"/>
    </location>
</feature>
<protein>
    <recommendedName>
        <fullName evidence="3">J domain-containing protein</fullName>
    </recommendedName>
</protein>
<dbReference type="Proteomes" id="UP001178507">
    <property type="component" value="Unassembled WGS sequence"/>
</dbReference>
<proteinExistence type="predicted"/>
<dbReference type="PROSITE" id="PS50076">
    <property type="entry name" value="DNAJ_2"/>
    <property type="match status" value="1"/>
</dbReference>
<evidence type="ECO:0000256" key="1">
    <source>
        <dbReference type="SAM" id="Coils"/>
    </source>
</evidence>